<accession>A0A1F5Z670</accession>
<feature type="transmembrane region" description="Helical" evidence="2">
    <location>
        <begin position="21"/>
        <end position="38"/>
    </location>
</feature>
<name>A0A1F5Z670_9BACT</name>
<keyword evidence="2" id="KW-0812">Transmembrane</keyword>
<protein>
    <recommendedName>
        <fullName evidence="5">Peptidase C60 sortase A and B</fullName>
    </recommendedName>
</protein>
<dbReference type="AlphaFoldDB" id="A0A1F5Z670"/>
<evidence type="ECO:0000313" key="4">
    <source>
        <dbReference type="Proteomes" id="UP000177354"/>
    </source>
</evidence>
<comment type="caution">
    <text evidence="3">The sequence shown here is derived from an EMBL/GenBank/DDBJ whole genome shotgun (WGS) entry which is preliminary data.</text>
</comment>
<evidence type="ECO:0000256" key="2">
    <source>
        <dbReference type="SAM" id="Phobius"/>
    </source>
</evidence>
<keyword evidence="2" id="KW-1133">Transmembrane helix</keyword>
<dbReference type="Pfam" id="PF04203">
    <property type="entry name" value="Sortase"/>
    <property type="match status" value="1"/>
</dbReference>
<proteinExistence type="predicted"/>
<dbReference type="Gene3D" id="2.40.260.10">
    <property type="entry name" value="Sortase"/>
    <property type="match status" value="1"/>
</dbReference>
<dbReference type="EMBL" id="MFJF01000006">
    <property type="protein sequence ID" value="OGG07938.1"/>
    <property type="molecule type" value="Genomic_DNA"/>
</dbReference>
<dbReference type="SUPFAM" id="SSF63817">
    <property type="entry name" value="Sortase"/>
    <property type="match status" value="1"/>
</dbReference>
<reference evidence="3 4" key="1">
    <citation type="journal article" date="2016" name="Nat. Commun.">
        <title>Thousands of microbial genomes shed light on interconnected biogeochemical processes in an aquifer system.</title>
        <authorList>
            <person name="Anantharaman K."/>
            <person name="Brown C.T."/>
            <person name="Hug L.A."/>
            <person name="Sharon I."/>
            <person name="Castelle C.J."/>
            <person name="Probst A.J."/>
            <person name="Thomas B.C."/>
            <person name="Singh A."/>
            <person name="Wilkins M.J."/>
            <person name="Karaoz U."/>
            <person name="Brodie E.L."/>
            <person name="Williams K.H."/>
            <person name="Hubbard S.S."/>
            <person name="Banfield J.F."/>
        </authorList>
    </citation>
    <scope>NUCLEOTIDE SEQUENCE [LARGE SCALE GENOMIC DNA]</scope>
</reference>
<gene>
    <name evidence="3" type="ORF">A2777_00095</name>
</gene>
<dbReference type="CDD" id="cd05829">
    <property type="entry name" value="Sortase_F"/>
    <property type="match status" value="1"/>
</dbReference>
<keyword evidence="1" id="KW-0378">Hydrolase</keyword>
<dbReference type="InterPro" id="IPR023365">
    <property type="entry name" value="Sortase_dom-sf"/>
</dbReference>
<evidence type="ECO:0000256" key="1">
    <source>
        <dbReference type="ARBA" id="ARBA00022801"/>
    </source>
</evidence>
<dbReference type="GO" id="GO:0016787">
    <property type="term" value="F:hydrolase activity"/>
    <property type="evidence" value="ECO:0007669"/>
    <property type="project" value="UniProtKB-KW"/>
</dbReference>
<evidence type="ECO:0008006" key="5">
    <source>
        <dbReference type="Google" id="ProtNLM"/>
    </source>
</evidence>
<dbReference type="InterPro" id="IPR005754">
    <property type="entry name" value="Sortase"/>
</dbReference>
<dbReference type="Proteomes" id="UP000177354">
    <property type="component" value="Unassembled WGS sequence"/>
</dbReference>
<organism evidence="3 4">
    <name type="scientific">Candidatus Gottesmanbacteria bacterium RIFCSPHIGHO2_01_FULL_40_15</name>
    <dbReference type="NCBI Taxonomy" id="1798376"/>
    <lineage>
        <taxon>Bacteria</taxon>
        <taxon>Candidatus Gottesmaniibacteriota</taxon>
    </lineage>
</organism>
<evidence type="ECO:0000313" key="3">
    <source>
        <dbReference type="EMBL" id="OGG07938.1"/>
    </source>
</evidence>
<sequence>MKKSGIIYAHIQEKQKLSVNGIKIFFILLIMFFIWTNQTRIAGSKNQQNKSIVARLVRLAVSNTPTPSPTITPSPTPTPTPVFLPSRLIIEKLGIDAQIEFVGADENGKMENPSQWNTVGWYKIGPVPGQHGNSVIAGHLDTNLGKPAVFYNLENLETGDIIQVLKMNQSSVTFQVTGKEIFPYDQVPVDNIFMSDDKSKLILITCNGQYFRNLKSYSHRLAVISELI</sequence>
<dbReference type="InterPro" id="IPR042001">
    <property type="entry name" value="Sortase_F"/>
</dbReference>
<keyword evidence="2" id="KW-0472">Membrane</keyword>